<dbReference type="SUPFAM" id="SSF81383">
    <property type="entry name" value="F-box domain"/>
    <property type="match status" value="1"/>
</dbReference>
<sequence length="214" mass="24923">MNSKLENSPMNSFPKPPPNLCDLPVEIVEMIVKNLDLPRRVIVGRVCKTLLGIANQLESPRVNDIKITVGSEGCEMKIEGYPIKYGKPDEESLDKMMNDLVTFVPDFQLNTVSFRFNDSPSQKLFRSQYLKRVSQPMKVQKLVIKMFNKNDHIMEKEIVNSSRIIEYRFLEKLEDDFIKLKVVHLECVERIGTRWITCLKDVYHTNVRDVQDFV</sequence>
<dbReference type="InterPro" id="IPR036047">
    <property type="entry name" value="F-box-like_dom_sf"/>
</dbReference>
<dbReference type="WBParaSite" id="Csp11.Scaffold629.g15664.t1">
    <property type="protein sequence ID" value="Csp11.Scaffold629.g15664.t1"/>
    <property type="gene ID" value="Csp11.Scaffold629.g15664"/>
</dbReference>
<evidence type="ECO:0000313" key="2">
    <source>
        <dbReference type="Proteomes" id="UP000095282"/>
    </source>
</evidence>
<proteinExistence type="predicted"/>
<dbReference type="AlphaFoldDB" id="A0A1I7U7L8"/>
<accession>A0A1I7U7L8</accession>
<protein>
    <submittedName>
        <fullName evidence="3">F-box domain-containing protein</fullName>
    </submittedName>
</protein>
<evidence type="ECO:0000259" key="1">
    <source>
        <dbReference type="Pfam" id="PF00646"/>
    </source>
</evidence>
<reference evidence="3" key="1">
    <citation type="submission" date="2016-11" db="UniProtKB">
        <authorList>
            <consortium name="WormBaseParasite"/>
        </authorList>
    </citation>
    <scope>IDENTIFICATION</scope>
</reference>
<keyword evidence="2" id="KW-1185">Reference proteome</keyword>
<organism evidence="2 3">
    <name type="scientific">Caenorhabditis tropicalis</name>
    <dbReference type="NCBI Taxonomy" id="1561998"/>
    <lineage>
        <taxon>Eukaryota</taxon>
        <taxon>Metazoa</taxon>
        <taxon>Ecdysozoa</taxon>
        <taxon>Nematoda</taxon>
        <taxon>Chromadorea</taxon>
        <taxon>Rhabditida</taxon>
        <taxon>Rhabditina</taxon>
        <taxon>Rhabditomorpha</taxon>
        <taxon>Rhabditoidea</taxon>
        <taxon>Rhabditidae</taxon>
        <taxon>Peloderinae</taxon>
        <taxon>Caenorhabditis</taxon>
    </lineage>
</organism>
<dbReference type="InterPro" id="IPR001810">
    <property type="entry name" value="F-box_dom"/>
</dbReference>
<feature type="domain" description="F-box" evidence="1">
    <location>
        <begin position="20"/>
        <end position="54"/>
    </location>
</feature>
<dbReference type="Pfam" id="PF00646">
    <property type="entry name" value="F-box"/>
    <property type="match status" value="1"/>
</dbReference>
<evidence type="ECO:0000313" key="3">
    <source>
        <dbReference type="WBParaSite" id="Csp11.Scaffold629.g15664.t1"/>
    </source>
</evidence>
<name>A0A1I7U7L8_9PELO</name>
<dbReference type="Proteomes" id="UP000095282">
    <property type="component" value="Unplaced"/>
</dbReference>